<dbReference type="InterPro" id="IPR029001">
    <property type="entry name" value="ITPase-like_fam"/>
</dbReference>
<dbReference type="Proteomes" id="UP000198976">
    <property type="component" value="Chromosome I"/>
</dbReference>
<dbReference type="HAMAP" id="MF_00528">
    <property type="entry name" value="Maf"/>
    <property type="match status" value="1"/>
</dbReference>
<dbReference type="RefSeq" id="WP_058237063.1">
    <property type="nucleotide sequence ID" value="NZ_LT629792.1"/>
</dbReference>
<organism evidence="5 6">
    <name type="scientific">Schaalia radingae</name>
    <dbReference type="NCBI Taxonomy" id="131110"/>
    <lineage>
        <taxon>Bacteria</taxon>
        <taxon>Bacillati</taxon>
        <taxon>Actinomycetota</taxon>
        <taxon>Actinomycetes</taxon>
        <taxon>Actinomycetales</taxon>
        <taxon>Actinomycetaceae</taxon>
        <taxon>Schaalia</taxon>
    </lineage>
</organism>
<feature type="region of interest" description="Disordered" evidence="4">
    <location>
        <begin position="156"/>
        <end position="179"/>
    </location>
</feature>
<evidence type="ECO:0000256" key="4">
    <source>
        <dbReference type="SAM" id="MobiDB-lite"/>
    </source>
</evidence>
<dbReference type="Gene3D" id="3.90.950.10">
    <property type="match status" value="1"/>
</dbReference>
<keyword evidence="3" id="KW-0963">Cytoplasm</keyword>
<dbReference type="InterPro" id="IPR003697">
    <property type="entry name" value="Maf-like"/>
</dbReference>
<dbReference type="EMBL" id="LT629792">
    <property type="protein sequence ID" value="SDT99007.1"/>
    <property type="molecule type" value="Genomic_DNA"/>
</dbReference>
<accession>A0ABY0V8V8</accession>
<dbReference type="SUPFAM" id="SSF52972">
    <property type="entry name" value="ITPase-like"/>
    <property type="match status" value="2"/>
</dbReference>
<name>A0ABY0V8V8_9ACTO</name>
<comment type="cofactor">
    <cofactor evidence="1 3">
        <name>a divalent metal cation</name>
        <dbReference type="ChEBI" id="CHEBI:60240"/>
    </cofactor>
</comment>
<keyword evidence="2 3" id="KW-0378">Hydrolase</keyword>
<gene>
    <name evidence="5" type="ORF">SAMN04489714_1461</name>
</gene>
<comment type="catalytic activity">
    <reaction evidence="3">
        <text>a ribonucleoside 5'-triphosphate + H2O = a ribonucleoside 5'-phosphate + diphosphate + H(+)</text>
        <dbReference type="Rhea" id="RHEA:23996"/>
        <dbReference type="ChEBI" id="CHEBI:15377"/>
        <dbReference type="ChEBI" id="CHEBI:15378"/>
        <dbReference type="ChEBI" id="CHEBI:33019"/>
        <dbReference type="ChEBI" id="CHEBI:58043"/>
        <dbReference type="ChEBI" id="CHEBI:61557"/>
        <dbReference type="EC" id="3.6.1.9"/>
    </reaction>
</comment>
<feature type="active site" description="Proton acceptor" evidence="3">
    <location>
        <position position="104"/>
    </location>
</feature>
<reference evidence="5 6" key="1">
    <citation type="submission" date="2016-10" db="EMBL/GenBank/DDBJ databases">
        <authorList>
            <person name="Varghese N."/>
            <person name="Submissions S."/>
        </authorList>
    </citation>
    <scope>NUCLEOTIDE SEQUENCE [LARGE SCALE GENOMIC DNA]</scope>
    <source>
        <strain evidence="5 6">DSM 9169</strain>
    </source>
</reference>
<dbReference type="CDD" id="cd00555">
    <property type="entry name" value="Maf"/>
    <property type="match status" value="1"/>
</dbReference>
<comment type="catalytic activity">
    <reaction evidence="3">
        <text>a 2'-deoxyribonucleoside 5'-triphosphate + H2O = a 2'-deoxyribonucleoside 5'-phosphate + diphosphate + H(+)</text>
        <dbReference type="Rhea" id="RHEA:44644"/>
        <dbReference type="ChEBI" id="CHEBI:15377"/>
        <dbReference type="ChEBI" id="CHEBI:15378"/>
        <dbReference type="ChEBI" id="CHEBI:33019"/>
        <dbReference type="ChEBI" id="CHEBI:61560"/>
        <dbReference type="ChEBI" id="CHEBI:65317"/>
        <dbReference type="EC" id="3.6.1.9"/>
    </reaction>
</comment>
<comment type="caution">
    <text evidence="3">Lacks conserved residue(s) required for the propagation of feature annotation.</text>
</comment>
<dbReference type="Pfam" id="PF02545">
    <property type="entry name" value="Maf"/>
    <property type="match status" value="2"/>
</dbReference>
<keyword evidence="3" id="KW-0546">Nucleotide metabolism</keyword>
<comment type="subcellular location">
    <subcellularLocation>
        <location evidence="3">Cytoplasm</location>
    </subcellularLocation>
</comment>
<keyword evidence="6" id="KW-1185">Reference proteome</keyword>
<proteinExistence type="inferred from homology"/>
<dbReference type="PANTHER" id="PTHR43213">
    <property type="entry name" value="BIFUNCTIONAL DTTP/UTP PYROPHOSPHATASE/METHYLTRANSFERASE PROTEIN-RELATED"/>
    <property type="match status" value="1"/>
</dbReference>
<protein>
    <recommendedName>
        <fullName evidence="3">Nucleoside triphosphate pyrophosphatase</fullName>
        <ecNumber evidence="3">3.6.1.9</ecNumber>
    </recommendedName>
    <alternativeName>
        <fullName evidence="3">Nucleotide pyrophosphatase</fullName>
        <shortName evidence="3">Nucleotide PPase</shortName>
    </alternativeName>
</protein>
<evidence type="ECO:0000313" key="5">
    <source>
        <dbReference type="EMBL" id="SDT99007.1"/>
    </source>
</evidence>
<comment type="similarity">
    <text evidence="3">Belongs to the Maf family.</text>
</comment>
<dbReference type="PANTHER" id="PTHR43213:SF5">
    <property type="entry name" value="BIFUNCTIONAL DTTP_UTP PYROPHOSPHATASE_METHYLTRANSFERASE PROTEIN-RELATED"/>
    <property type="match status" value="1"/>
</dbReference>
<comment type="function">
    <text evidence="3">Nucleoside triphosphate pyrophosphatase. May have a dual role in cell division arrest and in preventing the incorporation of modified nucleotides into cellular nucleic acids.</text>
</comment>
<evidence type="ECO:0000313" key="6">
    <source>
        <dbReference type="Proteomes" id="UP000198976"/>
    </source>
</evidence>
<evidence type="ECO:0000256" key="3">
    <source>
        <dbReference type="HAMAP-Rule" id="MF_00528"/>
    </source>
</evidence>
<evidence type="ECO:0000256" key="1">
    <source>
        <dbReference type="ARBA" id="ARBA00001968"/>
    </source>
</evidence>
<dbReference type="EC" id="3.6.1.9" evidence="3"/>
<sequence length="277" mass="29714">MHLVLASRSPARRATLLSAGITPIVMVSDVDENEVLRRLKEAFSSSSDPAHEDPSPADQVLALAQAKCLAVADRLACVSLDNTAVDEVRAEDRTHEDLIVVGCDSMFELDGVMYGKPHNRLTAIERIRSMQGRSGTLWTGHCVALLTAQSHNSIDEESASPLAGVKPSRAPEPAANTPKSTDVAYQVARTAGRSASTTVYFGSMTDEEIKAYVDSGEPLEVAGSFTIDGLGGAFVRGVEGDPHSVVGISLPLLRSMLAELDVFWPDLWDQHNRPNGH</sequence>
<evidence type="ECO:0000256" key="2">
    <source>
        <dbReference type="ARBA" id="ARBA00022801"/>
    </source>
</evidence>